<evidence type="ECO:0000313" key="1">
    <source>
        <dbReference type="EMBL" id="QRE00444.1"/>
    </source>
</evidence>
<dbReference type="EMBL" id="MW460246">
    <property type="protein sequence ID" value="QRE00444.1"/>
    <property type="molecule type" value="Genomic_DNA"/>
</dbReference>
<name>A0A889IQP9_9CAUD</name>
<reference evidence="1" key="1">
    <citation type="submission" date="2021-01" db="EMBL/GenBank/DDBJ databases">
        <authorList>
            <person name="Rakov C."/>
            <person name="Alkalay-Oren S."/>
            <person name="Coppenhagen-Glazer S."/>
            <person name="Hazan R."/>
        </authorList>
    </citation>
    <scope>NUCLEOTIDE SEQUENCE</scope>
</reference>
<keyword evidence="2" id="KW-1185">Reference proteome</keyword>
<organism evidence="1 2">
    <name type="scientific">Burkholderia phage BCSR52</name>
    <dbReference type="NCBI Taxonomy" id="2805748"/>
    <lineage>
        <taxon>Viruses</taxon>
        <taxon>Duplodnaviria</taxon>
        <taxon>Heunggongvirae</taxon>
        <taxon>Uroviricota</taxon>
        <taxon>Caudoviricetes</taxon>
        <taxon>Lindbergviridae</taxon>
        <taxon>Irusalimvirus</taxon>
        <taxon>Irusalimvirus BCSR52</taxon>
    </lineage>
</organism>
<proteinExistence type="predicted"/>
<protein>
    <submittedName>
        <fullName evidence="1">Uncharacterized protein</fullName>
    </submittedName>
</protein>
<sequence length="77" mass="8795">MEIRQFVLASKEFISLEDLRLFMLAYRVDIGVSSHGSINDPSFEYRYVVTMLPDSLIDPVCEAIKDLEGAIQLLKLM</sequence>
<evidence type="ECO:0000313" key="2">
    <source>
        <dbReference type="Proteomes" id="UP000622430"/>
    </source>
</evidence>
<accession>A0A889IQP9</accession>
<dbReference type="Proteomes" id="UP000622430">
    <property type="component" value="Segment"/>
</dbReference>